<feature type="transmembrane region" description="Helical" evidence="7">
    <location>
        <begin position="444"/>
        <end position="466"/>
    </location>
</feature>
<comment type="subcellular location">
    <subcellularLocation>
        <location evidence="1">Cell membrane</location>
        <topology evidence="1">Multi-pass membrane protein</topology>
    </subcellularLocation>
</comment>
<dbReference type="PANTHER" id="PTHR43302">
    <property type="entry name" value="TRANSPORTER ARSB-RELATED"/>
    <property type="match status" value="1"/>
</dbReference>
<proteinExistence type="evidence at transcript level"/>
<evidence type="ECO:0000256" key="4">
    <source>
        <dbReference type="ARBA" id="ARBA00022692"/>
    </source>
</evidence>
<dbReference type="GO" id="GO:0055085">
    <property type="term" value="P:transmembrane transport"/>
    <property type="evidence" value="ECO:0007669"/>
    <property type="project" value="InterPro"/>
</dbReference>
<evidence type="ECO:0000313" key="9">
    <source>
        <dbReference type="EMBL" id="AOW69260.1"/>
    </source>
</evidence>
<feature type="transmembrane region" description="Helical" evidence="7">
    <location>
        <begin position="150"/>
        <end position="175"/>
    </location>
</feature>
<feature type="transmembrane region" description="Helical" evidence="7">
    <location>
        <begin position="109"/>
        <end position="130"/>
    </location>
</feature>
<gene>
    <name evidence="9" type="primary">Lsi2-like 1</name>
</gene>
<evidence type="ECO:0000256" key="1">
    <source>
        <dbReference type="ARBA" id="ARBA00004651"/>
    </source>
</evidence>
<feature type="transmembrane region" description="Helical" evidence="7">
    <location>
        <begin position="395"/>
        <end position="418"/>
    </location>
</feature>
<keyword evidence="3" id="KW-1003">Cell membrane</keyword>
<reference evidence="9" key="1">
    <citation type="journal article" date="2016" name="Mol. Biol. Evol.">
        <title>The Evolution of Silicon Transport in Eukaryotes.</title>
        <authorList>
            <person name="Marron A.O."/>
            <person name="Ratcliffe S."/>
            <person name="Wheeler G.L."/>
            <person name="Goldstein R.E."/>
            <person name="King N."/>
            <person name="Not F."/>
            <person name="de Vargas C."/>
            <person name="Richter D.J."/>
        </authorList>
    </citation>
    <scope>NUCLEOTIDE SEQUENCE</scope>
</reference>
<feature type="transmembrane region" description="Helical" evidence="7">
    <location>
        <begin position="329"/>
        <end position="350"/>
    </location>
</feature>
<dbReference type="InterPro" id="IPR004680">
    <property type="entry name" value="Cit_transptr-like_dom"/>
</dbReference>
<evidence type="ECO:0000256" key="7">
    <source>
        <dbReference type="SAM" id="Phobius"/>
    </source>
</evidence>
<dbReference type="Pfam" id="PF03600">
    <property type="entry name" value="CitMHS"/>
    <property type="match status" value="1"/>
</dbReference>
<sequence length="549" mass="60816">HQPVLKKLFLLLNNRKIKGEGANIATVISLVKPVLAKFDCGDSDAAHEGDIGQVASIVILIIYGIEWFVLLFPNLVPLARPASSMLGAVLCLLTFQITSEFSTESFNAFCYIDYDTLALLFGLMLIVVMIDESGLMVMIEMTLESKVRWWFLSKICFICAVLSAIVMNDTICLFFTKPILEAVRKHPKMSENPLPYLLALCSSTDIGSALTVTGNPQNAMIASIEDTITYHNFLLSMALPCITAWVINWLMLLVWYRQSLGIVGAKKSNTNRLAHEEIKKLAKKPQNSRKSGPDSGCFMSNCGCLVPREDQNIIQNFDKEEMIIRKDTLAAGNTYKLFLIFGIILMIVGFFVGINIAGIAIGFGIIFMCTRSVIESRAKAKRSKIELVDSESEKYIESVDWSLIILFTGLFIMISATVQTGYPDKFFQAIFDSCKEDPKDQCTWMFAFMILIFSNVISNVPVILLIKGYIGGTLEQGVVSRKNWMFISWVCSMAGNFILLGSATNLIVADQARQAGHDVLTTINHGKFGIPSTMVCIAAGVPILLKTMI</sequence>
<organism evidence="9">
    <name type="scientific">Collozoum sp</name>
    <dbReference type="NCBI Taxonomy" id="1909274"/>
    <lineage>
        <taxon>Eukaryota</taxon>
        <taxon>Sar</taxon>
        <taxon>Rhizaria</taxon>
        <taxon>Retaria</taxon>
        <taxon>Polycystinea</taxon>
        <taxon>Collodaria</taxon>
        <taxon>Sphaerozoidae</taxon>
        <taxon>Collozoum</taxon>
    </lineage>
</organism>
<name>A0A1D8RAD5_9EUKA</name>
<feature type="transmembrane region" description="Helical" evidence="7">
    <location>
        <begin position="54"/>
        <end position="72"/>
    </location>
</feature>
<keyword evidence="6 7" id="KW-0472">Membrane</keyword>
<evidence type="ECO:0000259" key="8">
    <source>
        <dbReference type="Pfam" id="PF03600"/>
    </source>
</evidence>
<evidence type="ECO:0000256" key="6">
    <source>
        <dbReference type="ARBA" id="ARBA00023136"/>
    </source>
</evidence>
<feature type="transmembrane region" description="Helical" evidence="7">
    <location>
        <begin position="233"/>
        <end position="256"/>
    </location>
</feature>
<protein>
    <submittedName>
        <fullName evidence="9">Low silicon 2-like 1</fullName>
    </submittedName>
</protein>
<dbReference type="AlphaFoldDB" id="A0A1D8RAD5"/>
<evidence type="ECO:0000256" key="5">
    <source>
        <dbReference type="ARBA" id="ARBA00022989"/>
    </source>
</evidence>
<evidence type="ECO:0000256" key="2">
    <source>
        <dbReference type="ARBA" id="ARBA00022448"/>
    </source>
</evidence>
<keyword evidence="5 7" id="KW-1133">Transmembrane helix</keyword>
<dbReference type="PANTHER" id="PTHR43302:SF5">
    <property type="entry name" value="TRANSPORTER ARSB-RELATED"/>
    <property type="match status" value="1"/>
</dbReference>
<accession>A0A1D8RAD5</accession>
<feature type="domain" description="Citrate transporter-like" evidence="8">
    <location>
        <begin position="77"/>
        <end position="476"/>
    </location>
</feature>
<feature type="non-terminal residue" evidence="9">
    <location>
        <position position="1"/>
    </location>
</feature>
<feature type="transmembrane region" description="Helical" evidence="7">
    <location>
        <begin position="486"/>
        <end position="508"/>
    </location>
</feature>
<dbReference type="GO" id="GO:0005886">
    <property type="term" value="C:plasma membrane"/>
    <property type="evidence" value="ECO:0007669"/>
    <property type="project" value="UniProtKB-SubCell"/>
</dbReference>
<keyword evidence="4 7" id="KW-0812">Transmembrane</keyword>
<evidence type="ECO:0000256" key="3">
    <source>
        <dbReference type="ARBA" id="ARBA00022475"/>
    </source>
</evidence>
<feature type="transmembrane region" description="Helical" evidence="7">
    <location>
        <begin position="528"/>
        <end position="545"/>
    </location>
</feature>
<keyword evidence="2" id="KW-0813">Transport</keyword>
<dbReference type="EMBL" id="KU821733">
    <property type="protein sequence ID" value="AOW69260.1"/>
    <property type="molecule type" value="mRNA"/>
</dbReference>